<dbReference type="AlphaFoldDB" id="A0A0M0JZL7"/>
<dbReference type="Gene3D" id="2.120.10.30">
    <property type="entry name" value="TolB, C-terminal domain"/>
    <property type="match status" value="2"/>
</dbReference>
<comment type="caution">
    <text evidence="4">The sequence shown here is derived from an EMBL/GenBank/DDBJ whole genome shotgun (WGS) entry which is preliminary data.</text>
</comment>
<reference evidence="5" key="1">
    <citation type="journal article" date="2015" name="PLoS Genet.">
        <title>Genome Sequence and Transcriptome Analyses of Chrysochromulina tobin: Metabolic Tools for Enhanced Algal Fitness in the Prominent Order Prymnesiales (Haptophyceae).</title>
        <authorList>
            <person name="Hovde B.T."/>
            <person name="Deodato C.R."/>
            <person name="Hunsperger H.M."/>
            <person name="Ryken S.A."/>
            <person name="Yost W."/>
            <person name="Jha R.K."/>
            <person name="Patterson J."/>
            <person name="Monnat R.J. Jr."/>
            <person name="Barlow S.B."/>
            <person name="Starkenburg S.R."/>
            <person name="Cattolico R.A."/>
        </authorList>
    </citation>
    <scope>NUCLEOTIDE SEQUENCE</scope>
    <source>
        <strain evidence="5">CCMP291</strain>
    </source>
</reference>
<dbReference type="SUPFAM" id="SSF63825">
    <property type="entry name" value="YWTD domain"/>
    <property type="match status" value="1"/>
</dbReference>
<feature type="repeat" description="NHL" evidence="2">
    <location>
        <begin position="122"/>
        <end position="166"/>
    </location>
</feature>
<sequence>MFGSGRSTPPASGRITSPTRQTLESSLRLRPLILHHLSQLDCASSVAVLPNGHLVISDTGSHQVLTVAPESGRVLSTLVGNNLAPNLRLRGPRGIAVSKTEIFVADCYNCAIRKFAYDGTQLLVTGSYGHADGQLRYPNGLALSSDHGTLFVADSGNTRIVALDATDLAFKFTFLLECSAPPSMRHRASSPRFPMPSQPRQACRPAGLAVFGAELYVVDAFNRRLQVFSTADGAFRRFLVPTFVEGATRGKPLLELPDGVAAWEGRLYVTDRRGDAVHVLSAEDGSVVQTIPFLMGRPHGLAGICCDGHRVVVIDEIRNELHVLTCLQADSERKQNAIAAAGGDNSGVSSIL</sequence>
<dbReference type="InterPro" id="IPR050952">
    <property type="entry name" value="TRIM-NHL_E3_ligases"/>
</dbReference>
<organism evidence="4 5">
    <name type="scientific">Chrysochromulina tobinii</name>
    <dbReference type="NCBI Taxonomy" id="1460289"/>
    <lineage>
        <taxon>Eukaryota</taxon>
        <taxon>Haptista</taxon>
        <taxon>Haptophyta</taxon>
        <taxon>Prymnesiophyceae</taxon>
        <taxon>Prymnesiales</taxon>
        <taxon>Chrysochromulinaceae</taxon>
        <taxon>Chrysochromulina</taxon>
    </lineage>
</organism>
<evidence type="ECO:0000256" key="3">
    <source>
        <dbReference type="SAM" id="MobiDB-lite"/>
    </source>
</evidence>
<dbReference type="PANTHER" id="PTHR24104">
    <property type="entry name" value="E3 UBIQUITIN-PROTEIN LIGASE NHLRC1-RELATED"/>
    <property type="match status" value="1"/>
</dbReference>
<dbReference type="CDD" id="cd05819">
    <property type="entry name" value="NHL"/>
    <property type="match status" value="1"/>
</dbReference>
<evidence type="ECO:0000313" key="5">
    <source>
        <dbReference type="Proteomes" id="UP000037460"/>
    </source>
</evidence>
<proteinExistence type="predicted"/>
<dbReference type="InterPro" id="IPR001258">
    <property type="entry name" value="NHL_repeat"/>
</dbReference>
<dbReference type="GO" id="GO:0008270">
    <property type="term" value="F:zinc ion binding"/>
    <property type="evidence" value="ECO:0007669"/>
    <property type="project" value="UniProtKB-KW"/>
</dbReference>
<evidence type="ECO:0000256" key="2">
    <source>
        <dbReference type="PROSITE-ProRule" id="PRU00504"/>
    </source>
</evidence>
<dbReference type="EMBL" id="JWZX01001875">
    <property type="protein sequence ID" value="KOO31990.1"/>
    <property type="molecule type" value="Genomic_DNA"/>
</dbReference>
<dbReference type="Proteomes" id="UP000037460">
    <property type="component" value="Unassembled WGS sequence"/>
</dbReference>
<dbReference type="Pfam" id="PF01436">
    <property type="entry name" value="NHL"/>
    <property type="match status" value="2"/>
</dbReference>
<keyword evidence="5" id="KW-1185">Reference proteome</keyword>
<keyword evidence="1" id="KW-0677">Repeat</keyword>
<dbReference type="InterPro" id="IPR011042">
    <property type="entry name" value="6-blade_b-propeller_TolB-like"/>
</dbReference>
<dbReference type="PANTHER" id="PTHR24104:SF25">
    <property type="entry name" value="PROTEIN LIN-41"/>
    <property type="match status" value="1"/>
</dbReference>
<accession>A0A0M0JZL7</accession>
<name>A0A0M0JZL7_9EUKA</name>
<protein>
    <submittedName>
        <fullName evidence="4">Bbox zinc finger domain containing protein</fullName>
    </submittedName>
</protein>
<gene>
    <name evidence="4" type="ORF">Ctob_009974</name>
</gene>
<dbReference type="OrthoDB" id="654191at2759"/>
<dbReference type="PROSITE" id="PS51125">
    <property type="entry name" value="NHL"/>
    <property type="match status" value="1"/>
</dbReference>
<feature type="region of interest" description="Disordered" evidence="3">
    <location>
        <begin position="1"/>
        <end position="20"/>
    </location>
</feature>
<evidence type="ECO:0000313" key="4">
    <source>
        <dbReference type="EMBL" id="KOO31990.1"/>
    </source>
</evidence>
<evidence type="ECO:0000256" key="1">
    <source>
        <dbReference type="ARBA" id="ARBA00022737"/>
    </source>
</evidence>